<evidence type="ECO:0000313" key="2">
    <source>
        <dbReference type="Proteomes" id="UP000305836"/>
    </source>
</evidence>
<gene>
    <name evidence="1" type="ORF">FDA38_08450</name>
</gene>
<dbReference type="Pfam" id="PF11175">
    <property type="entry name" value="DUF2961"/>
    <property type="match status" value="1"/>
</dbReference>
<organism evidence="1 2">
    <name type="scientific">Kribbella jiaozuonensis</name>
    <dbReference type="NCBI Taxonomy" id="2575441"/>
    <lineage>
        <taxon>Bacteria</taxon>
        <taxon>Bacillati</taxon>
        <taxon>Actinomycetota</taxon>
        <taxon>Actinomycetes</taxon>
        <taxon>Propionibacteriales</taxon>
        <taxon>Kribbellaceae</taxon>
        <taxon>Kribbella</taxon>
    </lineage>
</organism>
<dbReference type="Gene3D" id="2.60.120.1390">
    <property type="match status" value="1"/>
</dbReference>
<dbReference type="Proteomes" id="UP000305836">
    <property type="component" value="Unassembled WGS sequence"/>
</dbReference>
<reference evidence="1 2" key="1">
    <citation type="submission" date="2019-04" db="EMBL/GenBank/DDBJ databases">
        <title>Kribbella sp. NEAU-THZ 27 nov., a novel actinomycete isolated from soil.</title>
        <authorList>
            <person name="Duan L."/>
        </authorList>
    </citation>
    <scope>NUCLEOTIDE SEQUENCE [LARGE SCALE GENOMIC DNA]</scope>
    <source>
        <strain evidence="2">NEAU-THZ27</strain>
    </source>
</reference>
<dbReference type="InterPro" id="IPR021345">
    <property type="entry name" value="DUF2961"/>
</dbReference>
<evidence type="ECO:0000313" key="1">
    <source>
        <dbReference type="EMBL" id="TKK82775.1"/>
    </source>
</evidence>
<keyword evidence="2" id="KW-1185">Reference proteome</keyword>
<accession>A0A4U3M227</accession>
<name>A0A4U3M227_9ACTN</name>
<protein>
    <submittedName>
        <fullName evidence="1">DUF2961 domain-containing protein</fullName>
    </submittedName>
</protein>
<dbReference type="RefSeq" id="WP_137253464.1">
    <property type="nucleotide sequence ID" value="NZ_JBHSPQ010000001.1"/>
</dbReference>
<comment type="caution">
    <text evidence="1">The sequence shown here is derived from an EMBL/GenBank/DDBJ whole genome shotgun (WGS) entry which is preliminary data.</text>
</comment>
<sequence>MSLNVATTHPLHALQAGHLLRPVRAVSRRSSSWDRTGGNHDWFSVGAGETVTLMEHDGPGCVTHFYAAMIMPRITDYRDAIIRCYWEGSSVPSVEVPLGDFFGLSHARIREFSSQMMAVNPGYGPSHGLNCYFPMPFSEHALITLENRGTETLGGPHGALWFHVDYDVYAEPVPDDTLHFHAQFRQELTTEAIGDTPNQTLHDAVNLTGADNYVALEAEGRGHMVGLHLQVNNKGGGWYGEGDDMVFLDGATWPPNIHGTGTEEIFGGGACPNVEYSSAYTGFHMIESPDFAGLTGMYRWYVHDPIRFERSIRWTLEHGHANNFANGYASVAYWYQDPVATRQPSLPSRTDLLPPLDDRYEDLYERMIQTARRARENGDPLALLRFDELGSAFYRGEWDKTERLLGDFA</sequence>
<dbReference type="AlphaFoldDB" id="A0A4U3M227"/>
<proteinExistence type="predicted"/>
<dbReference type="EMBL" id="SZPZ01000001">
    <property type="protein sequence ID" value="TKK82775.1"/>
    <property type="molecule type" value="Genomic_DNA"/>
</dbReference>
<dbReference type="OrthoDB" id="2518538at2"/>